<evidence type="ECO:0000313" key="11">
    <source>
        <dbReference type="Proteomes" id="UP000000600"/>
    </source>
</evidence>
<evidence type="ECO:0000256" key="1">
    <source>
        <dbReference type="ARBA" id="ARBA00004141"/>
    </source>
</evidence>
<evidence type="ECO:0000256" key="3">
    <source>
        <dbReference type="ARBA" id="ARBA00022692"/>
    </source>
</evidence>
<feature type="compositionally biased region" description="Polar residues" evidence="7">
    <location>
        <begin position="799"/>
        <end position="817"/>
    </location>
</feature>
<reference evidence="10 11" key="1">
    <citation type="journal article" date="2006" name="Nature">
        <title>Global trends of whole-genome duplications revealed by the ciliate Paramecium tetraurelia.</title>
        <authorList>
            <consortium name="Genoscope"/>
            <person name="Aury J.-M."/>
            <person name="Jaillon O."/>
            <person name="Duret L."/>
            <person name="Noel B."/>
            <person name="Jubin C."/>
            <person name="Porcel B.M."/>
            <person name="Segurens B."/>
            <person name="Daubin V."/>
            <person name="Anthouard V."/>
            <person name="Aiach N."/>
            <person name="Arnaiz O."/>
            <person name="Billaut A."/>
            <person name="Beisson J."/>
            <person name="Blanc I."/>
            <person name="Bouhouche K."/>
            <person name="Camara F."/>
            <person name="Duharcourt S."/>
            <person name="Guigo R."/>
            <person name="Gogendeau D."/>
            <person name="Katinka M."/>
            <person name="Keller A.-M."/>
            <person name="Kissmehl R."/>
            <person name="Klotz C."/>
            <person name="Koll F."/>
            <person name="Le Moue A."/>
            <person name="Lepere C."/>
            <person name="Malinsky S."/>
            <person name="Nowacki M."/>
            <person name="Nowak J.K."/>
            <person name="Plattner H."/>
            <person name="Poulain J."/>
            <person name="Ruiz F."/>
            <person name="Serrano V."/>
            <person name="Zagulski M."/>
            <person name="Dessen P."/>
            <person name="Betermier M."/>
            <person name="Weissenbach J."/>
            <person name="Scarpelli C."/>
            <person name="Schachter V."/>
            <person name="Sperling L."/>
            <person name="Meyer E."/>
            <person name="Cohen J."/>
            <person name="Wincker P."/>
        </authorList>
    </citation>
    <scope>NUCLEOTIDE SEQUENCE [LARGE SCALE GENOMIC DNA]</scope>
    <source>
        <strain evidence="10 11">Stock d4-2</strain>
    </source>
</reference>
<accession>A0BCE4</accession>
<dbReference type="Proteomes" id="UP000000600">
    <property type="component" value="Unassembled WGS sequence"/>
</dbReference>
<dbReference type="InterPro" id="IPR050818">
    <property type="entry name" value="KCNH_animal-type"/>
</dbReference>
<dbReference type="InterPro" id="IPR005821">
    <property type="entry name" value="Ion_trans_dom"/>
</dbReference>
<comment type="subcellular location">
    <subcellularLocation>
        <location evidence="1">Membrane</location>
        <topology evidence="1">Multi-pass membrane protein</topology>
    </subcellularLocation>
</comment>
<evidence type="ECO:0000256" key="5">
    <source>
        <dbReference type="ARBA" id="ARBA00023065"/>
    </source>
</evidence>
<sequence length="1004" mass="118028">MDQPMVSPRNVTEGHEVSNLITFRYSTDQYCTIYVIKISVLNTQRNEGINRVKQKILDLDDRAILDAGQNNEEEEPSISSSESEQSVSKKGSETMKLGSQSKVEHAERQYKTEDLSPVDGGWTNIIWKRGSLRIMTYVVRFVISILINSEKSKFSFMNRKQFNAINDVTGVYQFYEENKLIRQRIKKKFKSYIQNNICYKVIRNGLETFVNKCLFVIDPSSTIKILWDFFMLFVLSWQMVFVPLKICFFIHIEDPILNFILNYLPVYVYLMEIVLTFLTGYYEHGVLIMDQKQVAKHYFKKSFFYDLLNVLPLLVSAYYVQSNWLEFSVLVKIKTLKFLSDQLEEVFGLRTNYQTLIDVLRLMIQFIFLSHLFGCFWHYLGILQGDYGITNTWINALELQNDSWQIRYINSIYWSSITTLTIGYGDITPQSSVEKIFTVGVAVFSSVVFAYTISSIGLIFSQLNENKKNQRYKMNLIQQFIGQRGVNKQLQNKVKKFYEYFIQIDHSQDSECELLLDSLEPSLKNELKIDLYKKYIMKSKLFKSTFSPDFLDSLCQLVQERQYTPDEQICATDTEVEELYFVLKGEISLQIQLNNCIKQQHSLCRICLLKKNHILGERFFITGDRYPYSGKAISTVRVAFIKKTQFVNLLKQNPQEYEKFLEAKSKVILKERVKVQGCELCYQNHQVLQCPFVFYYPNVRVIVKRQENITQKRQFKQRSYKSLQDRGGIQYQLISYALDTNLMQEESLDESLIKNMGLQFIEPTKKQLNKLHSDISADPQLQDQPHPFQNLTPLRPSCEQFSEGSEGGTSKTNKTSNNGLQKLITLRQISQQSQNQQIQPKKIDKYKQMSFKVKKNEFRPPEIVELQKIEEIQSFESPQCSAQKSNQQNIFFNLNDNYITKELEIKRILWEEYVHSQIIEDKERFDQQKDYQFFYPNFNLEKVLDLINIKVNERKKKTQKSRLTTLGKNRLGQLQNISVRPRKSMITIEQAFSQEDERQKSLKL</sequence>
<keyword evidence="6 8" id="KW-0472">Membrane</keyword>
<dbReference type="InterPro" id="IPR018490">
    <property type="entry name" value="cNMP-bd_dom_sf"/>
</dbReference>
<dbReference type="GeneID" id="5009393"/>
<feature type="transmembrane region" description="Helical" evidence="8">
    <location>
        <begin position="436"/>
        <end position="460"/>
    </location>
</feature>
<dbReference type="EMBL" id="CT867986">
    <property type="protein sequence ID" value="CAK56211.1"/>
    <property type="molecule type" value="Genomic_DNA"/>
</dbReference>
<dbReference type="Gene3D" id="1.10.287.70">
    <property type="match status" value="1"/>
</dbReference>
<dbReference type="InterPro" id="IPR014710">
    <property type="entry name" value="RmlC-like_jellyroll"/>
</dbReference>
<protein>
    <recommendedName>
        <fullName evidence="9">Cyclic nucleotide-binding domain-containing protein</fullName>
    </recommendedName>
</protein>
<evidence type="ECO:0000259" key="9">
    <source>
        <dbReference type="PROSITE" id="PS50042"/>
    </source>
</evidence>
<feature type="transmembrane region" description="Helical" evidence="8">
    <location>
        <begin position="359"/>
        <end position="380"/>
    </location>
</feature>
<dbReference type="Gene3D" id="2.60.120.10">
    <property type="entry name" value="Jelly Rolls"/>
    <property type="match status" value="1"/>
</dbReference>
<dbReference type="KEGG" id="ptm:GSPATT00004305001"/>
<evidence type="ECO:0000256" key="8">
    <source>
        <dbReference type="SAM" id="Phobius"/>
    </source>
</evidence>
<dbReference type="CDD" id="cd00038">
    <property type="entry name" value="CAP_ED"/>
    <property type="match status" value="1"/>
</dbReference>
<dbReference type="RefSeq" id="XP_001423609.1">
    <property type="nucleotide sequence ID" value="XM_001423572.1"/>
</dbReference>
<dbReference type="HOGENOM" id="CLU_012497_1_0_1"/>
<evidence type="ECO:0000256" key="4">
    <source>
        <dbReference type="ARBA" id="ARBA00022989"/>
    </source>
</evidence>
<name>A0BCE4_PARTE</name>
<feature type="transmembrane region" description="Helical" evidence="8">
    <location>
        <begin position="264"/>
        <end position="282"/>
    </location>
</feature>
<evidence type="ECO:0000256" key="2">
    <source>
        <dbReference type="ARBA" id="ARBA00022448"/>
    </source>
</evidence>
<dbReference type="GO" id="GO:0005886">
    <property type="term" value="C:plasma membrane"/>
    <property type="evidence" value="ECO:0000318"/>
    <property type="project" value="GO_Central"/>
</dbReference>
<dbReference type="InterPro" id="IPR000595">
    <property type="entry name" value="cNMP-bd_dom"/>
</dbReference>
<dbReference type="GO" id="GO:0071805">
    <property type="term" value="P:potassium ion transmembrane transport"/>
    <property type="evidence" value="ECO:0000318"/>
    <property type="project" value="GO_Central"/>
</dbReference>
<keyword evidence="2" id="KW-0813">Transport</keyword>
<dbReference type="OMA" id="ITNTWIN"/>
<feature type="domain" description="Cyclic nucleotide-binding" evidence="9">
    <location>
        <begin position="542"/>
        <end position="667"/>
    </location>
</feature>
<proteinExistence type="predicted"/>
<evidence type="ECO:0000256" key="7">
    <source>
        <dbReference type="SAM" id="MobiDB-lite"/>
    </source>
</evidence>
<keyword evidence="4 8" id="KW-1133">Transmembrane helix</keyword>
<feature type="compositionally biased region" description="Low complexity" evidence="7">
    <location>
        <begin position="77"/>
        <end position="89"/>
    </location>
</feature>
<feature type="region of interest" description="Disordered" evidence="7">
    <location>
        <begin position="777"/>
        <end position="817"/>
    </location>
</feature>
<dbReference type="PANTHER" id="PTHR10217:SF435">
    <property type="entry name" value="POTASSIUM VOLTAGE-GATED CHANNEL PROTEIN EAG"/>
    <property type="match status" value="1"/>
</dbReference>
<feature type="transmembrane region" description="Helical" evidence="8">
    <location>
        <begin position="229"/>
        <end position="252"/>
    </location>
</feature>
<keyword evidence="3 8" id="KW-0812">Transmembrane</keyword>
<organism evidence="10 11">
    <name type="scientific">Paramecium tetraurelia</name>
    <dbReference type="NCBI Taxonomy" id="5888"/>
    <lineage>
        <taxon>Eukaryota</taxon>
        <taxon>Sar</taxon>
        <taxon>Alveolata</taxon>
        <taxon>Ciliophora</taxon>
        <taxon>Intramacronucleata</taxon>
        <taxon>Oligohymenophorea</taxon>
        <taxon>Peniculida</taxon>
        <taxon>Parameciidae</taxon>
        <taxon>Paramecium</taxon>
    </lineage>
</organism>
<dbReference type="InParanoid" id="A0BCE4"/>
<dbReference type="Pfam" id="PF00520">
    <property type="entry name" value="Ion_trans"/>
    <property type="match status" value="1"/>
</dbReference>
<dbReference type="PROSITE" id="PS50042">
    <property type="entry name" value="CNMP_BINDING_3"/>
    <property type="match status" value="1"/>
</dbReference>
<evidence type="ECO:0000256" key="6">
    <source>
        <dbReference type="ARBA" id="ARBA00023136"/>
    </source>
</evidence>
<dbReference type="SUPFAM" id="SSF51206">
    <property type="entry name" value="cAMP-binding domain-like"/>
    <property type="match status" value="1"/>
</dbReference>
<gene>
    <name evidence="10" type="ORF">GSPATT00004305001</name>
</gene>
<keyword evidence="5" id="KW-0406">Ion transport</keyword>
<dbReference type="Gene3D" id="1.10.287.630">
    <property type="entry name" value="Helix hairpin bin"/>
    <property type="match status" value="1"/>
</dbReference>
<dbReference type="GO" id="GO:0005249">
    <property type="term" value="F:voltage-gated potassium channel activity"/>
    <property type="evidence" value="ECO:0000318"/>
    <property type="project" value="GO_Central"/>
</dbReference>
<dbReference type="SMART" id="SM00100">
    <property type="entry name" value="cNMP"/>
    <property type="match status" value="1"/>
</dbReference>
<dbReference type="SUPFAM" id="SSF81324">
    <property type="entry name" value="Voltage-gated potassium channels"/>
    <property type="match status" value="1"/>
</dbReference>
<evidence type="ECO:0000313" key="10">
    <source>
        <dbReference type="EMBL" id="CAK56211.1"/>
    </source>
</evidence>
<dbReference type="AlphaFoldDB" id="A0BCE4"/>
<feature type="compositionally biased region" description="Polar residues" evidence="7">
    <location>
        <begin position="779"/>
        <end position="792"/>
    </location>
</feature>
<feature type="transmembrane region" description="Helical" evidence="8">
    <location>
        <begin position="303"/>
        <end position="320"/>
    </location>
</feature>
<dbReference type="Pfam" id="PF00027">
    <property type="entry name" value="cNMP_binding"/>
    <property type="match status" value="1"/>
</dbReference>
<keyword evidence="11" id="KW-1185">Reference proteome</keyword>
<feature type="region of interest" description="Disordered" evidence="7">
    <location>
        <begin position="69"/>
        <end position="110"/>
    </location>
</feature>
<dbReference type="eggNOG" id="KOG0500">
    <property type="taxonomic scope" value="Eukaryota"/>
</dbReference>
<dbReference type="OrthoDB" id="426293at2759"/>
<dbReference type="GO" id="GO:0042391">
    <property type="term" value="P:regulation of membrane potential"/>
    <property type="evidence" value="ECO:0000318"/>
    <property type="project" value="GO_Central"/>
</dbReference>
<dbReference type="PANTHER" id="PTHR10217">
    <property type="entry name" value="VOLTAGE AND LIGAND GATED POTASSIUM CHANNEL"/>
    <property type="match status" value="1"/>
</dbReference>